<sequence length="83" mass="9418">MNDKAIIIVVFMVLFAFSCLPSSRSQYDDRLIQMREMMDTTQQDYSPEANHRNTPNPSRPKASKTSPPKGKKKTPHAKINGHS</sequence>
<name>A0ABD3DIW5_9LAMI</name>
<feature type="region of interest" description="Disordered" evidence="1">
    <location>
        <begin position="34"/>
        <end position="83"/>
    </location>
</feature>
<gene>
    <name evidence="3" type="ORF">CASFOL_013070</name>
</gene>
<feature type="compositionally biased region" description="Basic residues" evidence="1">
    <location>
        <begin position="69"/>
        <end position="83"/>
    </location>
</feature>
<dbReference type="PROSITE" id="PS51257">
    <property type="entry name" value="PROKAR_LIPOPROTEIN"/>
    <property type="match status" value="1"/>
</dbReference>
<dbReference type="EMBL" id="JAVIJP010000016">
    <property type="protein sequence ID" value="KAL3642255.1"/>
    <property type="molecule type" value="Genomic_DNA"/>
</dbReference>
<dbReference type="Proteomes" id="UP001632038">
    <property type="component" value="Unassembled WGS sequence"/>
</dbReference>
<organism evidence="3 4">
    <name type="scientific">Castilleja foliolosa</name>
    <dbReference type="NCBI Taxonomy" id="1961234"/>
    <lineage>
        <taxon>Eukaryota</taxon>
        <taxon>Viridiplantae</taxon>
        <taxon>Streptophyta</taxon>
        <taxon>Embryophyta</taxon>
        <taxon>Tracheophyta</taxon>
        <taxon>Spermatophyta</taxon>
        <taxon>Magnoliopsida</taxon>
        <taxon>eudicotyledons</taxon>
        <taxon>Gunneridae</taxon>
        <taxon>Pentapetalae</taxon>
        <taxon>asterids</taxon>
        <taxon>lamiids</taxon>
        <taxon>Lamiales</taxon>
        <taxon>Orobanchaceae</taxon>
        <taxon>Pedicularideae</taxon>
        <taxon>Castillejinae</taxon>
        <taxon>Castilleja</taxon>
    </lineage>
</organism>
<feature type="signal peptide" evidence="2">
    <location>
        <begin position="1"/>
        <end position="25"/>
    </location>
</feature>
<evidence type="ECO:0000256" key="2">
    <source>
        <dbReference type="SAM" id="SignalP"/>
    </source>
</evidence>
<evidence type="ECO:0000313" key="3">
    <source>
        <dbReference type="EMBL" id="KAL3642255.1"/>
    </source>
</evidence>
<comment type="caution">
    <text evidence="3">The sequence shown here is derived from an EMBL/GenBank/DDBJ whole genome shotgun (WGS) entry which is preliminary data.</text>
</comment>
<keyword evidence="4" id="KW-1185">Reference proteome</keyword>
<proteinExistence type="predicted"/>
<reference evidence="4" key="1">
    <citation type="journal article" date="2024" name="IScience">
        <title>Strigolactones Initiate the Formation of Haustorium-like Structures in Castilleja.</title>
        <authorList>
            <person name="Buerger M."/>
            <person name="Peterson D."/>
            <person name="Chory J."/>
        </authorList>
    </citation>
    <scope>NUCLEOTIDE SEQUENCE [LARGE SCALE GENOMIC DNA]</scope>
</reference>
<keyword evidence="2" id="KW-0732">Signal</keyword>
<evidence type="ECO:0000256" key="1">
    <source>
        <dbReference type="SAM" id="MobiDB-lite"/>
    </source>
</evidence>
<feature type="chain" id="PRO_5044851697" evidence="2">
    <location>
        <begin position="26"/>
        <end position="83"/>
    </location>
</feature>
<protein>
    <submittedName>
        <fullName evidence="3">Uncharacterized protein</fullName>
    </submittedName>
</protein>
<evidence type="ECO:0000313" key="4">
    <source>
        <dbReference type="Proteomes" id="UP001632038"/>
    </source>
</evidence>
<accession>A0ABD3DIW5</accession>
<dbReference type="AlphaFoldDB" id="A0ABD3DIW5"/>